<evidence type="ECO:0000313" key="3">
    <source>
        <dbReference type="EMBL" id="KAH7148543.1"/>
    </source>
</evidence>
<evidence type="ECO:0000256" key="1">
    <source>
        <dbReference type="SAM" id="MobiDB-lite"/>
    </source>
</evidence>
<feature type="region of interest" description="Disordered" evidence="1">
    <location>
        <begin position="277"/>
        <end position="296"/>
    </location>
</feature>
<feature type="compositionally biased region" description="Basic and acidic residues" evidence="1">
    <location>
        <begin position="277"/>
        <end position="290"/>
    </location>
</feature>
<dbReference type="AlphaFoldDB" id="A0A9P9EZQ4"/>
<organism evidence="3 4">
    <name type="scientific">Dactylonectria macrodidyma</name>
    <dbReference type="NCBI Taxonomy" id="307937"/>
    <lineage>
        <taxon>Eukaryota</taxon>
        <taxon>Fungi</taxon>
        <taxon>Dikarya</taxon>
        <taxon>Ascomycota</taxon>
        <taxon>Pezizomycotina</taxon>
        <taxon>Sordariomycetes</taxon>
        <taxon>Hypocreomycetidae</taxon>
        <taxon>Hypocreales</taxon>
        <taxon>Nectriaceae</taxon>
        <taxon>Dactylonectria</taxon>
    </lineage>
</organism>
<dbReference type="Proteomes" id="UP000738349">
    <property type="component" value="Unassembled WGS sequence"/>
</dbReference>
<feature type="region of interest" description="Disordered" evidence="1">
    <location>
        <begin position="308"/>
        <end position="397"/>
    </location>
</feature>
<dbReference type="OrthoDB" id="1877767at2759"/>
<dbReference type="EMBL" id="JAGMUV010000007">
    <property type="protein sequence ID" value="KAH7148543.1"/>
    <property type="molecule type" value="Genomic_DNA"/>
</dbReference>
<feature type="domain" description="Transcription factor TFIIIC triple barrel" evidence="2">
    <location>
        <begin position="39"/>
        <end position="212"/>
    </location>
</feature>
<dbReference type="InterPro" id="IPR019481">
    <property type="entry name" value="TFIIIC_triple_barrel"/>
</dbReference>
<dbReference type="PANTHER" id="PTHR35711">
    <property type="entry name" value="EXPRESSED PROTEIN"/>
    <property type="match status" value="1"/>
</dbReference>
<evidence type="ECO:0000259" key="2">
    <source>
        <dbReference type="Pfam" id="PF10419"/>
    </source>
</evidence>
<evidence type="ECO:0000313" key="4">
    <source>
        <dbReference type="Proteomes" id="UP000738349"/>
    </source>
</evidence>
<keyword evidence="4" id="KW-1185">Reference proteome</keyword>
<feature type="compositionally biased region" description="Polar residues" evidence="1">
    <location>
        <begin position="331"/>
        <end position="354"/>
    </location>
</feature>
<dbReference type="PANTHER" id="PTHR35711:SF1">
    <property type="entry name" value="ECTODERMAL, ISOFORM F"/>
    <property type="match status" value="1"/>
</dbReference>
<dbReference type="Pfam" id="PF10419">
    <property type="entry name" value="TFIIIC_sub6"/>
    <property type="match status" value="1"/>
</dbReference>
<gene>
    <name evidence="3" type="ORF">EDB81DRAFT_466411</name>
</gene>
<name>A0A9P9EZQ4_9HYPO</name>
<feature type="compositionally biased region" description="Acidic residues" evidence="1">
    <location>
        <begin position="362"/>
        <end position="397"/>
    </location>
</feature>
<sequence length="397" mass="45407">MVTSLMDELRLAEQAAVLSMEEQLEKDDQDEWEYEYSTTETETYYLTLDLSYPEFKDRQSRVVHHSRGGYYKNWLDQNPVKATGGFGIEGDNDNDDEPLPEPEADDDEPEIDPELLDKGKGVDRGELDGGHDNDKTQHDDERTEDIQILELHSRNPIISYKGRVFEGQWAEVIGTEAIFANRDNQNPLPALRHLDKNVDFLAASASRILTTERILKPKIRAEDPLAAIREEWNIRIPVGKDRTGERAQQTRFLENLIALKKKKGETDQVTVYAKDGEGKDFKDNRDPDYKPRRRRRIFNEDGEEVIPVRERRRRGGRIGRPRGRGRGRVGTTVNTPATEMSSTATGTGILSTPTPGRWDELYDREEEEDDDDDDEDGDEDMDDGSDSDDVEDISMMD</sequence>
<dbReference type="Gene3D" id="2.60.40.4370">
    <property type="match status" value="1"/>
</dbReference>
<protein>
    <recommendedName>
        <fullName evidence="2">Transcription factor TFIIIC triple barrel domain-containing protein</fullName>
    </recommendedName>
</protein>
<feature type="region of interest" description="Disordered" evidence="1">
    <location>
        <begin position="82"/>
        <end position="141"/>
    </location>
</feature>
<accession>A0A9P9EZQ4</accession>
<comment type="caution">
    <text evidence="3">The sequence shown here is derived from an EMBL/GenBank/DDBJ whole genome shotgun (WGS) entry which is preliminary data.</text>
</comment>
<proteinExistence type="predicted"/>
<feature type="compositionally biased region" description="Acidic residues" evidence="1">
    <location>
        <begin position="90"/>
        <end position="114"/>
    </location>
</feature>
<feature type="compositionally biased region" description="Basic and acidic residues" evidence="1">
    <location>
        <begin position="115"/>
        <end position="141"/>
    </location>
</feature>
<feature type="compositionally biased region" description="Basic residues" evidence="1">
    <location>
        <begin position="310"/>
        <end position="327"/>
    </location>
</feature>
<reference evidence="3" key="1">
    <citation type="journal article" date="2021" name="Nat. Commun.">
        <title>Genetic determinants of endophytism in the Arabidopsis root mycobiome.</title>
        <authorList>
            <person name="Mesny F."/>
            <person name="Miyauchi S."/>
            <person name="Thiergart T."/>
            <person name="Pickel B."/>
            <person name="Atanasova L."/>
            <person name="Karlsson M."/>
            <person name="Huettel B."/>
            <person name="Barry K.W."/>
            <person name="Haridas S."/>
            <person name="Chen C."/>
            <person name="Bauer D."/>
            <person name="Andreopoulos W."/>
            <person name="Pangilinan J."/>
            <person name="LaButti K."/>
            <person name="Riley R."/>
            <person name="Lipzen A."/>
            <person name="Clum A."/>
            <person name="Drula E."/>
            <person name="Henrissat B."/>
            <person name="Kohler A."/>
            <person name="Grigoriev I.V."/>
            <person name="Martin F.M."/>
            <person name="Hacquard S."/>
        </authorList>
    </citation>
    <scope>NUCLEOTIDE SEQUENCE</scope>
    <source>
        <strain evidence="3">MPI-CAGE-AT-0147</strain>
    </source>
</reference>